<sequence length="184" mass="21200">MNDINLENLNVLLAEAKDTGIFWIKVFGDFLPFIQVFSILVSLFFLGMIVFMMVKLNVIGEKVTEIVNLVSVSTIDRKRVLKAWKQILNKIATQNKSDIKIALIEADKIMDEILKVSGFRGDSMAERLEQITPAQLSNIERIWRAHKLRNRLVHETDYEMTESEARIAIDAYHKAFQEFGLLNE</sequence>
<dbReference type="EMBL" id="MHLF01000028">
    <property type="protein sequence ID" value="OGZ03063.1"/>
    <property type="molecule type" value="Genomic_DNA"/>
</dbReference>
<organism evidence="2 3">
    <name type="scientific">Candidatus Liptonbacteria bacterium RIFOXYC1_FULL_36_8</name>
    <dbReference type="NCBI Taxonomy" id="1798655"/>
    <lineage>
        <taxon>Bacteria</taxon>
        <taxon>Candidatus Liptoniibacteriota</taxon>
    </lineage>
</organism>
<keyword evidence="1" id="KW-0812">Transmembrane</keyword>
<accession>A0A1G2CNV5</accession>
<protein>
    <recommendedName>
        <fullName evidence="4">DUF4145 domain-containing protein</fullName>
    </recommendedName>
</protein>
<evidence type="ECO:0000313" key="2">
    <source>
        <dbReference type="EMBL" id="OGZ03063.1"/>
    </source>
</evidence>
<reference evidence="2 3" key="1">
    <citation type="journal article" date="2016" name="Nat. Commun.">
        <title>Thousands of microbial genomes shed light on interconnected biogeochemical processes in an aquifer system.</title>
        <authorList>
            <person name="Anantharaman K."/>
            <person name="Brown C.T."/>
            <person name="Hug L.A."/>
            <person name="Sharon I."/>
            <person name="Castelle C.J."/>
            <person name="Probst A.J."/>
            <person name="Thomas B.C."/>
            <person name="Singh A."/>
            <person name="Wilkins M.J."/>
            <person name="Karaoz U."/>
            <person name="Brodie E.L."/>
            <person name="Williams K.H."/>
            <person name="Hubbard S.S."/>
            <person name="Banfield J.F."/>
        </authorList>
    </citation>
    <scope>NUCLEOTIDE SEQUENCE [LARGE SCALE GENOMIC DNA]</scope>
</reference>
<name>A0A1G2CNV5_9BACT</name>
<dbReference type="AlphaFoldDB" id="A0A1G2CNV5"/>
<keyword evidence="1" id="KW-0472">Membrane</keyword>
<evidence type="ECO:0000256" key="1">
    <source>
        <dbReference type="SAM" id="Phobius"/>
    </source>
</evidence>
<keyword evidence="1" id="KW-1133">Transmembrane helix</keyword>
<evidence type="ECO:0000313" key="3">
    <source>
        <dbReference type="Proteomes" id="UP000177246"/>
    </source>
</evidence>
<gene>
    <name evidence="2" type="ORF">A2430_00240</name>
</gene>
<comment type="caution">
    <text evidence="2">The sequence shown here is derived from an EMBL/GenBank/DDBJ whole genome shotgun (WGS) entry which is preliminary data.</text>
</comment>
<dbReference type="Proteomes" id="UP000177246">
    <property type="component" value="Unassembled WGS sequence"/>
</dbReference>
<evidence type="ECO:0008006" key="4">
    <source>
        <dbReference type="Google" id="ProtNLM"/>
    </source>
</evidence>
<proteinExistence type="predicted"/>
<feature type="transmembrane region" description="Helical" evidence="1">
    <location>
        <begin position="33"/>
        <end position="54"/>
    </location>
</feature>